<feature type="transmembrane region" description="Helical" evidence="1">
    <location>
        <begin position="115"/>
        <end position="136"/>
    </location>
</feature>
<evidence type="ECO:0000256" key="1">
    <source>
        <dbReference type="SAM" id="Phobius"/>
    </source>
</evidence>
<keyword evidence="3" id="KW-1185">Reference proteome</keyword>
<sequence length="253" mass="28649">MTLRREGLEVHSTGVSVRGVSEPTGVTREAPWRAGLRAVRANVLPGLIVQGAMVVLLVLYYFYPPAQGVFLRLAKTKEAWGFGYSILAAAIAGAVVPELLRVLINQRGRVLVKNLRELLFTVPFWGGMGFIVDVFYRCQAQWFGDEPVPSVVIPQVLVDQFLYNPLYAAPVTVWLFDWKNRGYRMTRDFFTVRYYRDHVVPALFATWGVWIPVVTVLYLLPEPVQIPLFSLALSLWAILYAWMSEDQARRAAA</sequence>
<keyword evidence="1" id="KW-0812">Transmembrane</keyword>
<feature type="transmembrane region" description="Helical" evidence="1">
    <location>
        <begin position="161"/>
        <end position="178"/>
    </location>
</feature>
<gene>
    <name evidence="2" type="ORF">WKV53_11360</name>
</gene>
<dbReference type="Proteomes" id="UP001371305">
    <property type="component" value="Unassembled WGS sequence"/>
</dbReference>
<reference evidence="2 3" key="1">
    <citation type="submission" date="2024-04" db="EMBL/GenBank/DDBJ databases">
        <title>Luteolibacter sp. isolated from soil.</title>
        <authorList>
            <person name="An J."/>
        </authorList>
    </citation>
    <scope>NUCLEOTIDE SEQUENCE [LARGE SCALE GENOMIC DNA]</scope>
    <source>
        <strain evidence="2 3">Y139</strain>
    </source>
</reference>
<evidence type="ECO:0000313" key="2">
    <source>
        <dbReference type="EMBL" id="MEK7951101.1"/>
    </source>
</evidence>
<proteinExistence type="predicted"/>
<accession>A0ABU9ATM3</accession>
<protein>
    <recommendedName>
        <fullName evidence="4">Carotenoid biosynthesis protein</fullName>
    </recommendedName>
</protein>
<comment type="caution">
    <text evidence="2">The sequence shown here is derived from an EMBL/GenBank/DDBJ whole genome shotgun (WGS) entry which is preliminary data.</text>
</comment>
<keyword evidence="1" id="KW-1133">Transmembrane helix</keyword>
<organism evidence="2 3">
    <name type="scientific">Luteolibacter soli</name>
    <dbReference type="NCBI Taxonomy" id="3135280"/>
    <lineage>
        <taxon>Bacteria</taxon>
        <taxon>Pseudomonadati</taxon>
        <taxon>Verrucomicrobiota</taxon>
        <taxon>Verrucomicrobiia</taxon>
        <taxon>Verrucomicrobiales</taxon>
        <taxon>Verrucomicrobiaceae</taxon>
        <taxon>Luteolibacter</taxon>
    </lineage>
</organism>
<name>A0ABU9ATM3_9BACT</name>
<feature type="transmembrane region" description="Helical" evidence="1">
    <location>
        <begin position="226"/>
        <end position="243"/>
    </location>
</feature>
<feature type="transmembrane region" description="Helical" evidence="1">
    <location>
        <begin position="199"/>
        <end position="220"/>
    </location>
</feature>
<evidence type="ECO:0000313" key="3">
    <source>
        <dbReference type="Proteomes" id="UP001371305"/>
    </source>
</evidence>
<evidence type="ECO:0008006" key="4">
    <source>
        <dbReference type="Google" id="ProtNLM"/>
    </source>
</evidence>
<dbReference type="EMBL" id="JBBUKT010000004">
    <property type="protein sequence ID" value="MEK7951101.1"/>
    <property type="molecule type" value="Genomic_DNA"/>
</dbReference>
<keyword evidence="1" id="KW-0472">Membrane</keyword>
<feature type="transmembrane region" description="Helical" evidence="1">
    <location>
        <begin position="43"/>
        <end position="62"/>
    </location>
</feature>
<feature type="transmembrane region" description="Helical" evidence="1">
    <location>
        <begin position="82"/>
        <end position="103"/>
    </location>
</feature>